<keyword evidence="6" id="KW-1185">Reference proteome</keyword>
<protein>
    <submittedName>
        <fullName evidence="5">ABC transporter ATP-binding protein</fullName>
    </submittedName>
</protein>
<dbReference type="EMBL" id="QKRB01000046">
    <property type="protein sequence ID" value="PZD95040.1"/>
    <property type="molecule type" value="Genomic_DNA"/>
</dbReference>
<dbReference type="PROSITE" id="PS50893">
    <property type="entry name" value="ABC_TRANSPORTER_2"/>
    <property type="match status" value="1"/>
</dbReference>
<organism evidence="5 6">
    <name type="scientific">Paenibacillus sambharensis</name>
    <dbReference type="NCBI Taxonomy" id="1803190"/>
    <lineage>
        <taxon>Bacteria</taxon>
        <taxon>Bacillati</taxon>
        <taxon>Bacillota</taxon>
        <taxon>Bacilli</taxon>
        <taxon>Bacillales</taxon>
        <taxon>Paenibacillaceae</taxon>
        <taxon>Paenibacillus</taxon>
    </lineage>
</organism>
<evidence type="ECO:0000256" key="3">
    <source>
        <dbReference type="ARBA" id="ARBA00022840"/>
    </source>
</evidence>
<dbReference type="PROSITE" id="PS00211">
    <property type="entry name" value="ABC_TRANSPORTER_1"/>
    <property type="match status" value="1"/>
</dbReference>
<proteinExistence type="predicted"/>
<dbReference type="CDD" id="cd03214">
    <property type="entry name" value="ABC_Iron-Siderophores_B12_Hemin"/>
    <property type="match status" value="1"/>
</dbReference>
<keyword evidence="3 5" id="KW-0067">ATP-binding</keyword>
<dbReference type="InterPro" id="IPR003593">
    <property type="entry name" value="AAA+_ATPase"/>
</dbReference>
<name>A0A2W1LA74_9BACL</name>
<accession>A0A2W1LA74</accession>
<evidence type="ECO:0000313" key="6">
    <source>
        <dbReference type="Proteomes" id="UP000249522"/>
    </source>
</evidence>
<dbReference type="SMART" id="SM00382">
    <property type="entry name" value="AAA"/>
    <property type="match status" value="1"/>
</dbReference>
<dbReference type="SUPFAM" id="SSF52540">
    <property type="entry name" value="P-loop containing nucleoside triphosphate hydrolases"/>
    <property type="match status" value="1"/>
</dbReference>
<dbReference type="PANTHER" id="PTHR42794:SF2">
    <property type="entry name" value="ABC TRANSPORTER ATP-BINDING PROTEIN"/>
    <property type="match status" value="1"/>
</dbReference>
<dbReference type="RefSeq" id="WP_111147588.1">
    <property type="nucleotide sequence ID" value="NZ_QKRB01000046.1"/>
</dbReference>
<dbReference type="Proteomes" id="UP000249522">
    <property type="component" value="Unassembled WGS sequence"/>
</dbReference>
<keyword evidence="2" id="KW-0547">Nucleotide-binding</keyword>
<evidence type="ECO:0000259" key="4">
    <source>
        <dbReference type="PROSITE" id="PS50893"/>
    </source>
</evidence>
<dbReference type="InterPro" id="IPR027417">
    <property type="entry name" value="P-loop_NTPase"/>
</dbReference>
<evidence type="ECO:0000256" key="2">
    <source>
        <dbReference type="ARBA" id="ARBA00022741"/>
    </source>
</evidence>
<dbReference type="PANTHER" id="PTHR42794">
    <property type="entry name" value="HEMIN IMPORT ATP-BINDING PROTEIN HMUV"/>
    <property type="match status" value="1"/>
</dbReference>
<dbReference type="GO" id="GO:0005524">
    <property type="term" value="F:ATP binding"/>
    <property type="evidence" value="ECO:0007669"/>
    <property type="project" value="UniProtKB-KW"/>
</dbReference>
<dbReference type="OrthoDB" id="9787851at2"/>
<gene>
    <name evidence="5" type="ORF">DNH61_15500</name>
</gene>
<dbReference type="GO" id="GO:0016887">
    <property type="term" value="F:ATP hydrolysis activity"/>
    <property type="evidence" value="ECO:0007669"/>
    <property type="project" value="InterPro"/>
</dbReference>
<feature type="domain" description="ABC transporter" evidence="4">
    <location>
        <begin position="5"/>
        <end position="239"/>
    </location>
</feature>
<dbReference type="AlphaFoldDB" id="A0A2W1LA74"/>
<dbReference type="InterPro" id="IPR003439">
    <property type="entry name" value="ABC_transporter-like_ATP-bd"/>
</dbReference>
<reference evidence="5 6" key="1">
    <citation type="submission" date="2018-06" db="EMBL/GenBank/DDBJ databases">
        <title>Paenibacillus imtechensis sp. nov.</title>
        <authorList>
            <person name="Pinnaka A.K."/>
            <person name="Singh H."/>
            <person name="Kaur M."/>
        </authorList>
    </citation>
    <scope>NUCLEOTIDE SEQUENCE [LARGE SCALE GENOMIC DNA]</scope>
    <source>
        <strain evidence="5 6">SMB1</strain>
    </source>
</reference>
<dbReference type="Pfam" id="PF00005">
    <property type="entry name" value="ABC_tran"/>
    <property type="match status" value="1"/>
</dbReference>
<keyword evidence="1" id="KW-0813">Transport</keyword>
<dbReference type="FunFam" id="3.40.50.300:FF:000134">
    <property type="entry name" value="Iron-enterobactin ABC transporter ATP-binding protein"/>
    <property type="match status" value="1"/>
</dbReference>
<dbReference type="Gene3D" id="3.40.50.300">
    <property type="entry name" value="P-loop containing nucleotide triphosphate hydrolases"/>
    <property type="match status" value="1"/>
</dbReference>
<dbReference type="InterPro" id="IPR017871">
    <property type="entry name" value="ABC_transporter-like_CS"/>
</dbReference>
<evidence type="ECO:0000313" key="5">
    <source>
        <dbReference type="EMBL" id="PZD95040.1"/>
    </source>
</evidence>
<comment type="caution">
    <text evidence="5">The sequence shown here is derived from an EMBL/GenBank/DDBJ whole genome shotgun (WGS) entry which is preliminary data.</text>
</comment>
<sequence length="257" mass="28030">MKTALDIENLFFGYGSTGILRGISLQLAQSQVVSIVGPNGSGKSTLLKCLARIVKPEQGEIRLFGKSLNAYSGGELAKKQGYVPQSTSETFPLSVTDAVLIGRKPHMKWGVSDRDLAIVGHVISFLGLEPLRHNYLNELSGGQRQKVAIARALAQEPEVLMLDEPTSALDIRHQLEVLELLKDLSRKSGSLVILVLHDLELAARYSDQLILMRQGVVHAMGKPEEVLTADHVKEVYGVEAEITEGRLGLQILALHPV</sequence>
<evidence type="ECO:0000256" key="1">
    <source>
        <dbReference type="ARBA" id="ARBA00022448"/>
    </source>
</evidence>